<evidence type="ECO:0000256" key="1">
    <source>
        <dbReference type="ARBA" id="ARBA00006484"/>
    </source>
</evidence>
<dbReference type="AlphaFoldDB" id="A0A455SGA0"/>
<keyword evidence="2" id="KW-0560">Oxidoreductase</keyword>
<dbReference type="SUPFAM" id="SSF51735">
    <property type="entry name" value="NAD(P)-binding Rossmann-fold domains"/>
    <property type="match status" value="1"/>
</dbReference>
<evidence type="ECO:0000313" key="3">
    <source>
        <dbReference type="EMBL" id="BBH87477.1"/>
    </source>
</evidence>
<gene>
    <name evidence="3" type="ORF">KTC_22280</name>
</gene>
<dbReference type="Gene3D" id="3.40.50.720">
    <property type="entry name" value="NAD(P)-binding Rossmann-like Domain"/>
    <property type="match status" value="1"/>
</dbReference>
<reference evidence="3" key="1">
    <citation type="submission" date="2018-12" db="EMBL/GenBank/DDBJ databases">
        <title>Novel natural products biosynthetic potential of the class Ktedonobacteria.</title>
        <authorList>
            <person name="Zheng Y."/>
            <person name="Saitou A."/>
            <person name="Wang C.M."/>
            <person name="Toyoda A."/>
            <person name="Minakuchi Y."/>
            <person name="Sekiguchi Y."/>
            <person name="Ueda K."/>
            <person name="Takano H."/>
            <person name="Sakai Y."/>
            <person name="Yokota A."/>
            <person name="Yabe S."/>
        </authorList>
    </citation>
    <scope>NUCLEOTIDE SEQUENCE</scope>
    <source>
        <strain evidence="3">COM3</strain>
    </source>
</reference>
<sequence length="213" mass="22147">MVTGRNEGRGRAVVETIEAEGGVARFVAANLISQVEVEYLAASALDAFGHIDILVNNAGLLPSGTTAQIDETTFDAVIATNVKAPFYLTAALAPQMVKRGSGNIINLTTISAFRGFPTAALYGATKAALTLLTKAWAAEFGPSGVNVIAPGPVRTPGAEKSMRERMELIAQSLPARKVATPEEIAEAALSLASEEARFIHGATLSIDGGRLAI</sequence>
<organism evidence="3">
    <name type="scientific">Thermosporothrix sp. COM3</name>
    <dbReference type="NCBI Taxonomy" id="2490863"/>
    <lineage>
        <taxon>Bacteria</taxon>
        <taxon>Bacillati</taxon>
        <taxon>Chloroflexota</taxon>
        <taxon>Ktedonobacteria</taxon>
        <taxon>Ktedonobacterales</taxon>
        <taxon>Thermosporotrichaceae</taxon>
        <taxon>Thermosporothrix</taxon>
    </lineage>
</organism>
<evidence type="ECO:0000256" key="2">
    <source>
        <dbReference type="ARBA" id="ARBA00023002"/>
    </source>
</evidence>
<comment type="similarity">
    <text evidence="1">Belongs to the short-chain dehydrogenases/reductases (SDR) family.</text>
</comment>
<dbReference type="InterPro" id="IPR036291">
    <property type="entry name" value="NAD(P)-bd_dom_sf"/>
</dbReference>
<dbReference type="PANTHER" id="PTHR43639">
    <property type="entry name" value="OXIDOREDUCTASE, SHORT-CHAIN DEHYDROGENASE/REDUCTASE FAMILY (AFU_ORTHOLOGUE AFUA_5G02870)"/>
    <property type="match status" value="1"/>
</dbReference>
<name>A0A455SGA0_9CHLR</name>
<protein>
    <submittedName>
        <fullName evidence="3">Short-chain dehydrogenase</fullName>
    </submittedName>
</protein>
<dbReference type="CDD" id="cd05233">
    <property type="entry name" value="SDR_c"/>
    <property type="match status" value="1"/>
</dbReference>
<dbReference type="Pfam" id="PF13561">
    <property type="entry name" value="adh_short_C2"/>
    <property type="match status" value="1"/>
</dbReference>
<proteinExistence type="inferred from homology"/>
<dbReference type="InterPro" id="IPR002347">
    <property type="entry name" value="SDR_fam"/>
</dbReference>
<dbReference type="PRINTS" id="PR00081">
    <property type="entry name" value="GDHRDH"/>
</dbReference>
<dbReference type="EMBL" id="AP019376">
    <property type="protein sequence ID" value="BBH87477.1"/>
    <property type="molecule type" value="Genomic_DNA"/>
</dbReference>
<dbReference type="PRINTS" id="PR00080">
    <property type="entry name" value="SDRFAMILY"/>
</dbReference>
<dbReference type="PANTHER" id="PTHR43639:SF1">
    <property type="entry name" value="SHORT-CHAIN DEHYDROGENASE_REDUCTASE FAMILY PROTEIN"/>
    <property type="match status" value="1"/>
</dbReference>
<accession>A0A455SGA0</accession>
<dbReference type="GO" id="GO:0016491">
    <property type="term" value="F:oxidoreductase activity"/>
    <property type="evidence" value="ECO:0007669"/>
    <property type="project" value="UniProtKB-KW"/>
</dbReference>